<accession>A0AAE0IR53</accession>
<keyword evidence="2" id="KW-1185">Reference proteome</keyword>
<evidence type="ECO:0000313" key="1">
    <source>
        <dbReference type="EMBL" id="KAK3329693.1"/>
    </source>
</evidence>
<reference evidence="1" key="1">
    <citation type="journal article" date="2023" name="Mol. Phylogenet. Evol.">
        <title>Genome-scale phylogeny and comparative genomics of the fungal order Sordariales.</title>
        <authorList>
            <person name="Hensen N."/>
            <person name="Bonometti L."/>
            <person name="Westerberg I."/>
            <person name="Brannstrom I.O."/>
            <person name="Guillou S."/>
            <person name="Cros-Aarteil S."/>
            <person name="Calhoun S."/>
            <person name="Haridas S."/>
            <person name="Kuo A."/>
            <person name="Mondo S."/>
            <person name="Pangilinan J."/>
            <person name="Riley R."/>
            <person name="LaButti K."/>
            <person name="Andreopoulos B."/>
            <person name="Lipzen A."/>
            <person name="Chen C."/>
            <person name="Yan M."/>
            <person name="Daum C."/>
            <person name="Ng V."/>
            <person name="Clum A."/>
            <person name="Steindorff A."/>
            <person name="Ohm R.A."/>
            <person name="Martin F."/>
            <person name="Silar P."/>
            <person name="Natvig D.O."/>
            <person name="Lalanne C."/>
            <person name="Gautier V."/>
            <person name="Ament-Velasquez S.L."/>
            <person name="Kruys A."/>
            <person name="Hutchinson M.I."/>
            <person name="Powell A.J."/>
            <person name="Barry K."/>
            <person name="Miller A.N."/>
            <person name="Grigoriev I.V."/>
            <person name="Debuchy R."/>
            <person name="Gladieux P."/>
            <person name="Hiltunen Thoren M."/>
            <person name="Johannesson H."/>
        </authorList>
    </citation>
    <scope>NUCLEOTIDE SEQUENCE</scope>
    <source>
        <strain evidence="1">CBS 118394</strain>
    </source>
</reference>
<evidence type="ECO:0000313" key="2">
    <source>
        <dbReference type="Proteomes" id="UP001283341"/>
    </source>
</evidence>
<name>A0AAE0IR53_9PEZI</name>
<dbReference type="AlphaFoldDB" id="A0AAE0IR53"/>
<gene>
    <name evidence="1" type="ORF">B0H66DRAFT_34819</name>
</gene>
<sequence length="184" mass="20662">MKCVNATVIGRTAKSRSFALNPRCICDGPPAQLLRYPTWELPKPAQWPLEDQHGALPLVFIYKWASGKREVMSSDRLRVESINNSFALSEKMKDLYNLRAFTTLLRRTGPGRLVLVGHTFLQVGVSMKGVRHWKHQIINFIFPILYFTGGLLCSTDVALKLGAIGRSLSAFGGELHDDSKKMLF</sequence>
<organism evidence="1 2">
    <name type="scientific">Apodospora peruviana</name>
    <dbReference type="NCBI Taxonomy" id="516989"/>
    <lineage>
        <taxon>Eukaryota</taxon>
        <taxon>Fungi</taxon>
        <taxon>Dikarya</taxon>
        <taxon>Ascomycota</taxon>
        <taxon>Pezizomycotina</taxon>
        <taxon>Sordariomycetes</taxon>
        <taxon>Sordariomycetidae</taxon>
        <taxon>Sordariales</taxon>
        <taxon>Lasiosphaeriaceae</taxon>
        <taxon>Apodospora</taxon>
    </lineage>
</organism>
<protein>
    <submittedName>
        <fullName evidence="1">Uncharacterized protein</fullName>
    </submittedName>
</protein>
<reference evidence="1" key="2">
    <citation type="submission" date="2023-06" db="EMBL/GenBank/DDBJ databases">
        <authorList>
            <consortium name="Lawrence Berkeley National Laboratory"/>
            <person name="Haridas S."/>
            <person name="Hensen N."/>
            <person name="Bonometti L."/>
            <person name="Westerberg I."/>
            <person name="Brannstrom I.O."/>
            <person name="Guillou S."/>
            <person name="Cros-Aarteil S."/>
            <person name="Calhoun S."/>
            <person name="Kuo A."/>
            <person name="Mondo S."/>
            <person name="Pangilinan J."/>
            <person name="Riley R."/>
            <person name="Labutti K."/>
            <person name="Andreopoulos B."/>
            <person name="Lipzen A."/>
            <person name="Chen C."/>
            <person name="Yanf M."/>
            <person name="Daum C."/>
            <person name="Ng V."/>
            <person name="Clum A."/>
            <person name="Steindorff A."/>
            <person name="Ohm R."/>
            <person name="Martin F."/>
            <person name="Silar P."/>
            <person name="Natvig D."/>
            <person name="Lalanne C."/>
            <person name="Gautier V."/>
            <person name="Ament-Velasquez S.L."/>
            <person name="Kruys A."/>
            <person name="Hutchinson M.I."/>
            <person name="Powell A.J."/>
            <person name="Barry K."/>
            <person name="Miller A.N."/>
            <person name="Grigoriev I.V."/>
            <person name="Debuchy R."/>
            <person name="Gladieux P."/>
            <person name="Thoren M.H."/>
            <person name="Johannesson H."/>
        </authorList>
    </citation>
    <scope>NUCLEOTIDE SEQUENCE</scope>
    <source>
        <strain evidence="1">CBS 118394</strain>
    </source>
</reference>
<dbReference type="Proteomes" id="UP001283341">
    <property type="component" value="Unassembled WGS sequence"/>
</dbReference>
<proteinExistence type="predicted"/>
<dbReference type="EMBL" id="JAUEDM010000001">
    <property type="protein sequence ID" value="KAK3329693.1"/>
    <property type="molecule type" value="Genomic_DNA"/>
</dbReference>
<comment type="caution">
    <text evidence="1">The sequence shown here is derived from an EMBL/GenBank/DDBJ whole genome shotgun (WGS) entry which is preliminary data.</text>
</comment>